<dbReference type="AlphaFoldDB" id="A0A0P7BTN0"/>
<evidence type="ECO:0000256" key="11">
    <source>
        <dbReference type="ARBA" id="ARBA00023299"/>
    </source>
</evidence>
<dbReference type="PANTHER" id="PTHR21152">
    <property type="entry name" value="AMINOTRANSFERASE CLASS V"/>
    <property type="match status" value="1"/>
</dbReference>
<reference evidence="16 17" key="1">
    <citation type="submission" date="2015-07" db="EMBL/GenBank/DDBJ databases">
        <title>The draft genome sequence of Leadbetterella sp. JN14-9.</title>
        <authorList>
            <person name="Liu Y."/>
            <person name="Du J."/>
            <person name="Shao Z."/>
        </authorList>
    </citation>
    <scope>NUCLEOTIDE SEQUENCE [LARGE SCALE GENOMIC DNA]</scope>
    <source>
        <strain evidence="16 17">JN14-9</strain>
    </source>
</reference>
<dbReference type="InterPro" id="IPR015421">
    <property type="entry name" value="PyrdxlP-dep_Trfase_major"/>
</dbReference>
<keyword evidence="7" id="KW-0028">Amino-acid biosynthesis</keyword>
<dbReference type="InterPro" id="IPR022278">
    <property type="entry name" value="Pser_aminoTfrase"/>
</dbReference>
<evidence type="ECO:0000256" key="5">
    <source>
        <dbReference type="ARBA" id="ARBA00022490"/>
    </source>
</evidence>
<evidence type="ECO:0000256" key="1">
    <source>
        <dbReference type="ARBA" id="ARBA00001933"/>
    </source>
</evidence>
<dbReference type="GO" id="GO:0004760">
    <property type="term" value="F:L-serine-pyruvate transaminase activity"/>
    <property type="evidence" value="ECO:0007669"/>
    <property type="project" value="TreeGrafter"/>
</dbReference>
<evidence type="ECO:0000313" key="16">
    <source>
        <dbReference type="EMBL" id="KPM47953.1"/>
    </source>
</evidence>
<comment type="similarity">
    <text evidence="3">Belongs to the class-V pyridoxal-phosphate-dependent aminotransferase family. SerC subfamily.</text>
</comment>
<evidence type="ECO:0000256" key="2">
    <source>
        <dbReference type="ARBA" id="ARBA00005099"/>
    </source>
</evidence>
<dbReference type="Proteomes" id="UP000050454">
    <property type="component" value="Unassembled WGS sequence"/>
</dbReference>
<dbReference type="InterPro" id="IPR015424">
    <property type="entry name" value="PyrdxlP-dep_Trfase"/>
</dbReference>
<dbReference type="RefSeq" id="WP_055148545.1">
    <property type="nucleotide sequence ID" value="NZ_JXSZ01000009.1"/>
</dbReference>
<comment type="catalytic activity">
    <reaction evidence="14">
        <text>O-phospho-L-serine + 2-oxoglutarate = 3-phosphooxypyruvate + L-glutamate</text>
        <dbReference type="Rhea" id="RHEA:14329"/>
        <dbReference type="ChEBI" id="CHEBI:16810"/>
        <dbReference type="ChEBI" id="CHEBI:18110"/>
        <dbReference type="ChEBI" id="CHEBI:29985"/>
        <dbReference type="ChEBI" id="CHEBI:57524"/>
        <dbReference type="EC" id="2.6.1.52"/>
    </reaction>
</comment>
<dbReference type="EMBL" id="LGTQ01000009">
    <property type="protein sequence ID" value="KPM47953.1"/>
    <property type="molecule type" value="Genomic_DNA"/>
</dbReference>
<dbReference type="InterPro" id="IPR015422">
    <property type="entry name" value="PyrdxlP-dep_Trfase_small"/>
</dbReference>
<keyword evidence="6 16" id="KW-0032">Aminotransferase</keyword>
<feature type="domain" description="Aminotransferase class V" evidence="15">
    <location>
        <begin position="12"/>
        <end position="352"/>
    </location>
</feature>
<evidence type="ECO:0000259" key="15">
    <source>
        <dbReference type="Pfam" id="PF00266"/>
    </source>
</evidence>
<dbReference type="EC" id="2.6.1.52" evidence="4"/>
<dbReference type="SUPFAM" id="SSF53383">
    <property type="entry name" value="PLP-dependent transferases"/>
    <property type="match status" value="1"/>
</dbReference>
<evidence type="ECO:0000256" key="13">
    <source>
        <dbReference type="ARBA" id="ARBA00047630"/>
    </source>
</evidence>
<keyword evidence="11" id="KW-0718">Serine biosynthesis</keyword>
<evidence type="ECO:0000256" key="3">
    <source>
        <dbReference type="ARBA" id="ARBA00006904"/>
    </source>
</evidence>
<evidence type="ECO:0000256" key="8">
    <source>
        <dbReference type="ARBA" id="ARBA00022679"/>
    </source>
</evidence>
<accession>A0A0P7BTN0</accession>
<name>A0A0P7BTN0_9BACT</name>
<evidence type="ECO:0000256" key="7">
    <source>
        <dbReference type="ARBA" id="ARBA00022605"/>
    </source>
</evidence>
<dbReference type="UniPathway" id="UPA00135">
    <property type="reaction ID" value="UER00197"/>
</dbReference>
<dbReference type="InterPro" id="IPR000192">
    <property type="entry name" value="Aminotrans_V_dom"/>
</dbReference>
<dbReference type="GO" id="GO:0008615">
    <property type="term" value="P:pyridoxine biosynthetic process"/>
    <property type="evidence" value="ECO:0007669"/>
    <property type="project" value="UniProtKB-KW"/>
</dbReference>
<keyword evidence="5" id="KW-0963">Cytoplasm</keyword>
<sequence length="360" mass="40370">MSRSKTFFTAGPAELYPRFEEFLQDFVDQQLGSISHRSQQFKDIYQHTDEQLRELMNIPAENAIMFTGTASEIWERIVLNCTELETFHLVNGSFSKKFYQYADSLGRHAHKLEKPMGEGFSYAEIEVPEFAELICVTQNETSTGVQTREPDINKLKRGNSSKLVAVDMVSSAPIPEIDFSLVDTAFFSVQKSFGLPAGLGVWIANETCLAKSEELAAKGSIGAHHCLPDLWKQSRAYQTPATPNVMGIYLLGRVAEDMNKRGIDNLRKETDAKVNKLYKYFEKKEGFSLGVEKPEHRSRTVAVINTERPSAEIINALKVKNLIVGAGYGPKKESQIRIANFIANTPEQIDALIAAFDELF</sequence>
<proteinExistence type="inferred from homology"/>
<dbReference type="PATRIC" id="fig|1605367.3.peg.3820"/>
<evidence type="ECO:0000256" key="4">
    <source>
        <dbReference type="ARBA" id="ARBA00013030"/>
    </source>
</evidence>
<organism evidence="16 17">
    <name type="scientific">Jiulongibacter sediminis</name>
    <dbReference type="NCBI Taxonomy" id="1605367"/>
    <lineage>
        <taxon>Bacteria</taxon>
        <taxon>Pseudomonadati</taxon>
        <taxon>Bacteroidota</taxon>
        <taxon>Cytophagia</taxon>
        <taxon>Cytophagales</taxon>
        <taxon>Leadbetterellaceae</taxon>
        <taxon>Jiulongibacter</taxon>
    </lineage>
</organism>
<comment type="catalytic activity">
    <reaction evidence="13">
        <text>4-(phosphooxy)-L-threonine + 2-oxoglutarate = (R)-3-hydroxy-2-oxo-4-phosphooxybutanoate + L-glutamate</text>
        <dbReference type="Rhea" id="RHEA:16573"/>
        <dbReference type="ChEBI" id="CHEBI:16810"/>
        <dbReference type="ChEBI" id="CHEBI:29985"/>
        <dbReference type="ChEBI" id="CHEBI:58452"/>
        <dbReference type="ChEBI" id="CHEBI:58538"/>
        <dbReference type="EC" id="2.6.1.52"/>
    </reaction>
</comment>
<dbReference type="PANTHER" id="PTHR21152:SF40">
    <property type="entry name" value="ALANINE--GLYOXYLATE AMINOTRANSFERASE"/>
    <property type="match status" value="1"/>
</dbReference>
<gene>
    <name evidence="16" type="ORF">AFM12_12085</name>
</gene>
<evidence type="ECO:0000256" key="9">
    <source>
        <dbReference type="ARBA" id="ARBA00022898"/>
    </source>
</evidence>
<dbReference type="Pfam" id="PF00266">
    <property type="entry name" value="Aminotran_5"/>
    <property type="match status" value="1"/>
</dbReference>
<dbReference type="GO" id="GO:0008453">
    <property type="term" value="F:alanine-glyoxylate transaminase activity"/>
    <property type="evidence" value="ECO:0007669"/>
    <property type="project" value="TreeGrafter"/>
</dbReference>
<dbReference type="OrthoDB" id="975012at2"/>
<evidence type="ECO:0000256" key="12">
    <source>
        <dbReference type="ARBA" id="ARBA00031421"/>
    </source>
</evidence>
<keyword evidence="8 16" id="KW-0808">Transferase</keyword>
<dbReference type="GO" id="GO:0004648">
    <property type="term" value="F:O-phospho-L-serine:2-oxoglutarate aminotransferase activity"/>
    <property type="evidence" value="ECO:0007669"/>
    <property type="project" value="UniProtKB-EC"/>
</dbReference>
<dbReference type="GO" id="GO:0006564">
    <property type="term" value="P:L-serine biosynthetic process"/>
    <property type="evidence" value="ECO:0007669"/>
    <property type="project" value="UniProtKB-KW"/>
</dbReference>
<evidence type="ECO:0000313" key="17">
    <source>
        <dbReference type="Proteomes" id="UP000050454"/>
    </source>
</evidence>
<evidence type="ECO:0000256" key="14">
    <source>
        <dbReference type="ARBA" id="ARBA00049007"/>
    </source>
</evidence>
<keyword evidence="9" id="KW-0663">Pyridoxal phosphate</keyword>
<keyword evidence="10" id="KW-0664">Pyridoxine biosynthesis</keyword>
<protein>
    <recommendedName>
        <fullName evidence="4">phosphoserine transaminase</fullName>
        <ecNumber evidence="4">2.6.1.52</ecNumber>
    </recommendedName>
    <alternativeName>
        <fullName evidence="12">Phosphohydroxythreonine aminotransferase</fullName>
    </alternativeName>
</protein>
<dbReference type="PIRSF" id="PIRSF000525">
    <property type="entry name" value="SerC"/>
    <property type="match status" value="1"/>
</dbReference>
<dbReference type="STRING" id="1605367.AFM12_12085"/>
<comment type="caution">
    <text evidence="16">The sequence shown here is derived from an EMBL/GenBank/DDBJ whole genome shotgun (WGS) entry which is preliminary data.</text>
</comment>
<comment type="cofactor">
    <cofactor evidence="1">
        <name>pyridoxal 5'-phosphate</name>
        <dbReference type="ChEBI" id="CHEBI:597326"/>
    </cofactor>
</comment>
<keyword evidence="17" id="KW-1185">Reference proteome</keyword>
<evidence type="ECO:0000256" key="10">
    <source>
        <dbReference type="ARBA" id="ARBA00023096"/>
    </source>
</evidence>
<dbReference type="Gene3D" id="3.90.1150.10">
    <property type="entry name" value="Aspartate Aminotransferase, domain 1"/>
    <property type="match status" value="1"/>
</dbReference>
<dbReference type="GO" id="GO:0019265">
    <property type="term" value="P:glycine biosynthetic process, by transamination of glyoxylate"/>
    <property type="evidence" value="ECO:0007669"/>
    <property type="project" value="TreeGrafter"/>
</dbReference>
<dbReference type="Gene3D" id="3.40.640.10">
    <property type="entry name" value="Type I PLP-dependent aspartate aminotransferase-like (Major domain)"/>
    <property type="match status" value="1"/>
</dbReference>
<comment type="pathway">
    <text evidence="2">Amino-acid biosynthesis; L-serine biosynthesis; L-serine from 3-phospho-D-glycerate: step 2/3.</text>
</comment>
<evidence type="ECO:0000256" key="6">
    <source>
        <dbReference type="ARBA" id="ARBA00022576"/>
    </source>
</evidence>